<sequence>MFMRQNSYSRTAAVNYAVRYALKPNPAYRYFKLNDNTGGDCANFLSQCLFAGGAPMIYNSSNQWWYNNKGTSKVDDDTWTNSWTVAHALYWLLKINNESNLYGPKGLEVSSAHMLEPGDLIFFENSNGIKFHSAIVTSISNNIPLISHHSFEALNIPYNSSWPADKLRFLKIRV</sequence>
<reference evidence="2" key="1">
    <citation type="submission" date="2020-12" db="EMBL/GenBank/DDBJ databases">
        <title>Clostridium thailandense sp. nov., a novel acetogenic bacterium isolated from peat land soil in Thailand.</title>
        <authorList>
            <person name="Chaikitkaew S."/>
            <person name="Birkeland N.K."/>
        </authorList>
    </citation>
    <scope>NUCLEOTIDE SEQUENCE</scope>
    <source>
        <strain evidence="2">PL3</strain>
    </source>
</reference>
<evidence type="ECO:0000313" key="2">
    <source>
        <dbReference type="EMBL" id="MBV7274177.1"/>
    </source>
</evidence>
<dbReference type="AlphaFoldDB" id="A0A949WVX9"/>
<evidence type="ECO:0000259" key="1">
    <source>
        <dbReference type="Pfam" id="PF12671"/>
    </source>
</evidence>
<dbReference type="RefSeq" id="WP_218321243.1">
    <property type="nucleotide sequence ID" value="NZ_JAEEGC010000068.1"/>
</dbReference>
<evidence type="ECO:0000313" key="3">
    <source>
        <dbReference type="Proteomes" id="UP000694308"/>
    </source>
</evidence>
<dbReference type="Proteomes" id="UP000694308">
    <property type="component" value="Unassembled WGS sequence"/>
</dbReference>
<dbReference type="PANTHER" id="PTHR40032">
    <property type="entry name" value="EXPORTED PROTEIN-RELATED"/>
    <property type="match status" value="1"/>
</dbReference>
<proteinExistence type="predicted"/>
<comment type="caution">
    <text evidence="2">The sequence shown here is derived from an EMBL/GenBank/DDBJ whole genome shotgun (WGS) entry which is preliminary data.</text>
</comment>
<protein>
    <submittedName>
        <fullName evidence="2">Amidase domain-containing protein</fullName>
    </submittedName>
</protein>
<keyword evidence="3" id="KW-1185">Reference proteome</keyword>
<feature type="domain" description="Putative amidase" evidence="1">
    <location>
        <begin position="7"/>
        <end position="166"/>
    </location>
</feature>
<dbReference type="PANTHER" id="PTHR40032:SF1">
    <property type="entry name" value="EXPORTED PROTEIN"/>
    <property type="match status" value="1"/>
</dbReference>
<dbReference type="Pfam" id="PF12671">
    <property type="entry name" value="Amidase_6"/>
    <property type="match status" value="1"/>
</dbReference>
<organism evidence="2 3">
    <name type="scientific">Clostridium thailandense</name>
    <dbReference type="NCBI Taxonomy" id="2794346"/>
    <lineage>
        <taxon>Bacteria</taxon>
        <taxon>Bacillati</taxon>
        <taxon>Bacillota</taxon>
        <taxon>Clostridia</taxon>
        <taxon>Eubacteriales</taxon>
        <taxon>Clostridiaceae</taxon>
        <taxon>Clostridium</taxon>
    </lineage>
</organism>
<name>A0A949WVX9_9CLOT</name>
<dbReference type="InterPro" id="IPR024301">
    <property type="entry name" value="Amidase_6"/>
</dbReference>
<accession>A0A949WVX9</accession>
<dbReference type="EMBL" id="JAEEGC010000068">
    <property type="protein sequence ID" value="MBV7274177.1"/>
    <property type="molecule type" value="Genomic_DNA"/>
</dbReference>
<gene>
    <name evidence="2" type="ORF">I6U48_14820</name>
</gene>